<dbReference type="PANTHER" id="PTHR30128:SF19">
    <property type="entry name" value="PHOTOSYSTEM I P700 CHLOROPHYLL A APOPROTEIN A1-RELATED"/>
    <property type="match status" value="1"/>
</dbReference>
<dbReference type="GO" id="GO:0009535">
    <property type="term" value="C:chloroplast thylakoid membrane"/>
    <property type="evidence" value="ECO:0007669"/>
    <property type="project" value="TreeGrafter"/>
</dbReference>
<dbReference type="InterPro" id="IPR036408">
    <property type="entry name" value="PSI_PsaA/B_sf"/>
</dbReference>
<dbReference type="SUPFAM" id="SSF81558">
    <property type="entry name" value="Photosystem I subunits PsaA/PsaB"/>
    <property type="match status" value="1"/>
</dbReference>
<reference evidence="2 3" key="1">
    <citation type="journal article" date="2022" name="Cell">
        <title>Repeat-based holocentromeres influence genome architecture and karyotype evolution.</title>
        <authorList>
            <person name="Hofstatter P.G."/>
            <person name="Thangavel G."/>
            <person name="Lux T."/>
            <person name="Neumann P."/>
            <person name="Vondrak T."/>
            <person name="Novak P."/>
            <person name="Zhang M."/>
            <person name="Costa L."/>
            <person name="Castellani M."/>
            <person name="Scott A."/>
            <person name="Toegelov H."/>
            <person name="Fuchs J."/>
            <person name="Mata-Sucre Y."/>
            <person name="Dias Y."/>
            <person name="Vanzela A.L.L."/>
            <person name="Huettel B."/>
            <person name="Almeida C.C.S."/>
            <person name="Simkova H."/>
            <person name="Souza G."/>
            <person name="Pedrosa-Harand A."/>
            <person name="Macas J."/>
            <person name="Mayer K.F.X."/>
            <person name="Houben A."/>
            <person name="Marques A."/>
        </authorList>
    </citation>
    <scope>NUCLEOTIDE SEQUENCE [LARGE SCALE GENOMIC DNA]</scope>
    <source>
        <strain evidence="2">RhyTen1mFocal</strain>
    </source>
</reference>
<feature type="transmembrane region" description="Helical" evidence="1">
    <location>
        <begin position="135"/>
        <end position="160"/>
    </location>
</feature>
<keyword evidence="1" id="KW-0812">Transmembrane</keyword>
<organism evidence="2 3">
    <name type="scientific">Rhynchospora tenuis</name>
    <dbReference type="NCBI Taxonomy" id="198213"/>
    <lineage>
        <taxon>Eukaryota</taxon>
        <taxon>Viridiplantae</taxon>
        <taxon>Streptophyta</taxon>
        <taxon>Embryophyta</taxon>
        <taxon>Tracheophyta</taxon>
        <taxon>Spermatophyta</taxon>
        <taxon>Magnoliopsida</taxon>
        <taxon>Liliopsida</taxon>
        <taxon>Poales</taxon>
        <taxon>Cyperaceae</taxon>
        <taxon>Cyperoideae</taxon>
        <taxon>Rhynchosporeae</taxon>
        <taxon>Rhynchospora</taxon>
    </lineage>
</organism>
<dbReference type="PANTHER" id="PTHR30128">
    <property type="entry name" value="OUTER MEMBRANE PROTEIN, OMPA-RELATED"/>
    <property type="match status" value="1"/>
</dbReference>
<evidence type="ECO:0000256" key="1">
    <source>
        <dbReference type="SAM" id="Phobius"/>
    </source>
</evidence>
<feature type="transmembrane region" description="Helical" evidence="1">
    <location>
        <begin position="343"/>
        <end position="365"/>
    </location>
</feature>
<dbReference type="InterPro" id="IPR001280">
    <property type="entry name" value="PSI_PsaA/B"/>
</dbReference>
<dbReference type="Gene3D" id="1.20.1130.10">
    <property type="entry name" value="Photosystem I PsaA/PsaB"/>
    <property type="match status" value="3"/>
</dbReference>
<evidence type="ECO:0000313" key="2">
    <source>
        <dbReference type="EMBL" id="KAJ3675868.1"/>
    </source>
</evidence>
<proteinExistence type="predicted"/>
<feature type="transmembrane region" description="Helical" evidence="1">
    <location>
        <begin position="264"/>
        <end position="287"/>
    </location>
</feature>
<dbReference type="Pfam" id="PF00223">
    <property type="entry name" value="PsaA_PsaB"/>
    <property type="match status" value="2"/>
</dbReference>
<dbReference type="Proteomes" id="UP001210211">
    <property type="component" value="Unassembled WGS sequence"/>
</dbReference>
<feature type="transmembrane region" description="Helical" evidence="1">
    <location>
        <begin position="377"/>
        <end position="396"/>
    </location>
</feature>
<feature type="transmembrane region" description="Helical" evidence="1">
    <location>
        <begin position="303"/>
        <end position="322"/>
    </location>
</feature>
<keyword evidence="1" id="KW-0472">Membrane</keyword>
<accession>A0AAD5W8Q2</accession>
<dbReference type="GO" id="GO:0015979">
    <property type="term" value="P:photosynthesis"/>
    <property type="evidence" value="ECO:0007669"/>
    <property type="project" value="InterPro"/>
</dbReference>
<feature type="transmembrane region" description="Helical" evidence="1">
    <location>
        <begin position="234"/>
        <end position="252"/>
    </location>
</feature>
<dbReference type="EMBL" id="JAMRDG010000353">
    <property type="protein sequence ID" value="KAJ3675868.1"/>
    <property type="molecule type" value="Genomic_DNA"/>
</dbReference>
<keyword evidence="1" id="KW-1133">Transmembrane helix</keyword>
<evidence type="ECO:0000313" key="3">
    <source>
        <dbReference type="Proteomes" id="UP001210211"/>
    </source>
</evidence>
<name>A0AAD5W8Q2_9POAL</name>
<keyword evidence="3" id="KW-1185">Reference proteome</keyword>
<comment type="caution">
    <text evidence="2">The sequence shown here is derived from an EMBL/GenBank/DDBJ whole genome shotgun (WGS) entry which is preliminary data.</text>
</comment>
<evidence type="ECO:0008006" key="4">
    <source>
        <dbReference type="Google" id="ProtNLM"/>
    </source>
</evidence>
<dbReference type="AlphaFoldDB" id="A0AAD5W8Q2"/>
<protein>
    <recommendedName>
        <fullName evidence="4">Photosystem I P700 apoprotein A2</fullName>
    </recommendedName>
</protein>
<dbReference type="PRINTS" id="PR00257">
    <property type="entry name" value="PHOTSYSPSAAB"/>
</dbReference>
<gene>
    <name evidence="2" type="ORF">LUZ61_021793</name>
</gene>
<sequence length="397" mass="44053">MALRFPRFSQGLAQDPTTRRIWFGIATAHDFEIHDDITEERLYQNIFASHFGQLAIIFLWTSGNLFHVAWQGNFESWIQDPLHIRPIAHAIWDPHFGQPAVEAFTRGGATGPVNIAYSGLYQWWYTIGLRSNEDLYIGALFLLLLSAISLVAGHLVHVAIPGSRGEYVRWSNFLDIPPHPQGLGPLLTGQWNLYAQNPDSSSHLFSTSQGAGTAILTLLGGFHPQTQSLWLTDIAHHHLAIAFIFLIAGHMYRTNFGIGHSLALASLGVITSLVAQHMYSLPAYAFIAQDFTTQAALYTHHQYIAGFIMTGAFAHGAIFFIRDYNPAQNEDNVLARMLDHKEAIISHLSWASLFLGFHTLGLYVHNDVMLAFGPGDFLVHHAIALAFLIASTSGKFG</sequence>